<evidence type="ECO:0000313" key="9">
    <source>
        <dbReference type="EMBL" id="OWY31726.1"/>
    </source>
</evidence>
<feature type="transmembrane region" description="Helical" evidence="7">
    <location>
        <begin position="59"/>
        <end position="80"/>
    </location>
</feature>
<keyword evidence="3 7" id="KW-0812">Transmembrane</keyword>
<gene>
    <name evidence="9" type="ORF">CEJ45_24300</name>
</gene>
<feature type="domain" description="Type IV secretion system coupling protein TraD DNA-binding" evidence="8">
    <location>
        <begin position="170"/>
        <end position="529"/>
    </location>
</feature>
<evidence type="ECO:0000256" key="5">
    <source>
        <dbReference type="ARBA" id="ARBA00023136"/>
    </source>
</evidence>
<feature type="region of interest" description="Disordered" evidence="6">
    <location>
        <begin position="577"/>
        <end position="601"/>
    </location>
</feature>
<evidence type="ECO:0000256" key="1">
    <source>
        <dbReference type="ARBA" id="ARBA00004651"/>
    </source>
</evidence>
<dbReference type="PANTHER" id="PTHR37937:SF1">
    <property type="entry name" value="CONJUGATIVE TRANSFER: DNA TRANSPORT"/>
    <property type="match status" value="1"/>
</dbReference>
<dbReference type="InterPro" id="IPR027417">
    <property type="entry name" value="P-loop_NTPase"/>
</dbReference>
<protein>
    <recommendedName>
        <fullName evidence="8">Type IV secretion system coupling protein TraD DNA-binding domain-containing protein</fullName>
    </recommendedName>
</protein>
<keyword evidence="10" id="KW-1185">Reference proteome</keyword>
<evidence type="ECO:0000259" key="8">
    <source>
        <dbReference type="Pfam" id="PF10412"/>
    </source>
</evidence>
<keyword evidence="4 7" id="KW-1133">Transmembrane helix</keyword>
<evidence type="ECO:0000256" key="4">
    <source>
        <dbReference type="ARBA" id="ARBA00022989"/>
    </source>
</evidence>
<dbReference type="RefSeq" id="WP_088757547.1">
    <property type="nucleotide sequence ID" value="NZ_NJGV01000046.1"/>
</dbReference>
<feature type="transmembrane region" description="Helical" evidence="7">
    <location>
        <begin position="25"/>
        <end position="47"/>
    </location>
</feature>
<dbReference type="GO" id="GO:0005886">
    <property type="term" value="C:plasma membrane"/>
    <property type="evidence" value="ECO:0007669"/>
    <property type="project" value="UniProtKB-SubCell"/>
</dbReference>
<dbReference type="Proteomes" id="UP000214747">
    <property type="component" value="Unassembled WGS sequence"/>
</dbReference>
<evidence type="ECO:0000256" key="7">
    <source>
        <dbReference type="SAM" id="Phobius"/>
    </source>
</evidence>
<sequence>MQRQRKSRWGRKWRQIPSLHSRDPLGWLVASVISGLFFFFLSLGVLWRPFWSFQGPPGALSVHVWHWLASLIHAAFPSLFSKEAAHYKALLVYWAGTGEWAAMHGRIFIAGCCGILPAIVWAHIYLVPRDGLIYLRGAKRHEGEDAVRQLNRYLLRECRECPDHSISPFVTYPATRWTRHVLMVGGVGAGKSSVAKPLIKKIIKSNERLILFDPKGDFTKAFEKPVIVGPWDARGFGWNIGKDIRTIGDMRRFAAAMIKEGKDPMWSNAARQIQVGLTKYLNANHGLDWSWRELAVGLSTPAVELLGIMRQHHPEAVRAVEKFSVTTQGILINLASYCSAIYDLADAWEGLPKERMISFSEWTKEDPKKNRQIILQGHGGYPEVTQAYVQGILSVISSIISSVEIDDDPNRKIWICADEAAEMGNVPIRQLFSMGRSRGVRCFLICQDLVQLEDIYGKNFVRALLSMSGTLLVGKVGPGNTADTLAKAMGSHEVERKNISVTRPTGGGPESATVSYSRETIPLYHPSELGSRLGADVKEGGVVMALVTGGDAYELFFPFQNFPDQRPAIVPSKWVCPPQGRQSPVTSQAEIDQEEAEEHPF</sequence>
<dbReference type="CDD" id="cd01127">
    <property type="entry name" value="TrwB_TraG_TraD_VirD4"/>
    <property type="match status" value="1"/>
</dbReference>
<dbReference type="Gene3D" id="3.40.50.300">
    <property type="entry name" value="P-loop containing nucleotide triphosphate hydrolases"/>
    <property type="match status" value="2"/>
</dbReference>
<comment type="caution">
    <text evidence="9">The sequence shown here is derived from an EMBL/GenBank/DDBJ whole genome shotgun (WGS) entry which is preliminary data.</text>
</comment>
<feature type="compositionally biased region" description="Acidic residues" evidence="6">
    <location>
        <begin position="591"/>
        <end position="601"/>
    </location>
</feature>
<reference evidence="9 10" key="1">
    <citation type="journal article" date="2010" name="Int. J. Syst. Evol. Microbiol.">
        <title>Reclassification of Herbaspirillum putei as a later heterotypic synonym of Herbaspirillum huttiense, with the description of H. huttiense subsp. huttiense subsp. nov. and H. huttiense subsp. putei subsp. nov., comb. nov., and description of Herbaspirillum aquaticum sp. nov.</title>
        <authorList>
            <person name="Dobritsa A.P."/>
            <person name="Reddy M.C."/>
            <person name="Samadpour M."/>
        </authorList>
    </citation>
    <scope>NUCLEOTIDE SEQUENCE [LARGE SCALE GENOMIC DNA]</scope>
    <source>
        <strain evidence="9 10">IEH 4430</strain>
    </source>
</reference>
<feature type="transmembrane region" description="Helical" evidence="7">
    <location>
        <begin position="107"/>
        <end position="126"/>
    </location>
</feature>
<feature type="compositionally biased region" description="Polar residues" evidence="6">
    <location>
        <begin position="580"/>
        <end position="590"/>
    </location>
</feature>
<dbReference type="InterPro" id="IPR051539">
    <property type="entry name" value="T4SS-coupling_protein"/>
</dbReference>
<dbReference type="SUPFAM" id="SSF52540">
    <property type="entry name" value="P-loop containing nucleoside triphosphate hydrolases"/>
    <property type="match status" value="1"/>
</dbReference>
<dbReference type="EMBL" id="NJGV01000046">
    <property type="protein sequence ID" value="OWY31726.1"/>
    <property type="molecule type" value="Genomic_DNA"/>
</dbReference>
<dbReference type="Pfam" id="PF10412">
    <property type="entry name" value="TrwB_AAD_bind"/>
    <property type="match status" value="1"/>
</dbReference>
<evidence type="ECO:0000256" key="3">
    <source>
        <dbReference type="ARBA" id="ARBA00022692"/>
    </source>
</evidence>
<proteinExistence type="predicted"/>
<dbReference type="PANTHER" id="PTHR37937">
    <property type="entry name" value="CONJUGATIVE TRANSFER: DNA TRANSPORT"/>
    <property type="match status" value="1"/>
</dbReference>
<keyword evidence="2" id="KW-1003">Cell membrane</keyword>
<evidence type="ECO:0000313" key="10">
    <source>
        <dbReference type="Proteomes" id="UP000214747"/>
    </source>
</evidence>
<organism evidence="9 10">
    <name type="scientific">Herbaspirillum aquaticum</name>
    <dbReference type="NCBI Taxonomy" id="568783"/>
    <lineage>
        <taxon>Bacteria</taxon>
        <taxon>Pseudomonadati</taxon>
        <taxon>Pseudomonadota</taxon>
        <taxon>Betaproteobacteria</taxon>
        <taxon>Burkholderiales</taxon>
        <taxon>Oxalobacteraceae</taxon>
        <taxon>Herbaspirillum</taxon>
    </lineage>
</organism>
<accession>A0A225SL68</accession>
<dbReference type="AlphaFoldDB" id="A0A225SL68"/>
<name>A0A225SL68_9BURK</name>
<comment type="subcellular location">
    <subcellularLocation>
        <location evidence="1">Cell membrane</location>
        <topology evidence="1">Multi-pass membrane protein</topology>
    </subcellularLocation>
</comment>
<evidence type="ECO:0000256" key="2">
    <source>
        <dbReference type="ARBA" id="ARBA00022475"/>
    </source>
</evidence>
<keyword evidence="5 7" id="KW-0472">Membrane</keyword>
<dbReference type="InterPro" id="IPR019476">
    <property type="entry name" value="T4SS_TraD_DNA-bd"/>
</dbReference>
<evidence type="ECO:0000256" key="6">
    <source>
        <dbReference type="SAM" id="MobiDB-lite"/>
    </source>
</evidence>